<organism evidence="2 3">
    <name type="scientific">Emticicia soli</name>
    <dbReference type="NCBI Taxonomy" id="2027878"/>
    <lineage>
        <taxon>Bacteria</taxon>
        <taxon>Pseudomonadati</taxon>
        <taxon>Bacteroidota</taxon>
        <taxon>Cytophagia</taxon>
        <taxon>Cytophagales</taxon>
        <taxon>Leadbetterellaceae</taxon>
        <taxon>Emticicia</taxon>
    </lineage>
</organism>
<name>A0ABW5J7Z4_9BACT</name>
<evidence type="ECO:0000256" key="1">
    <source>
        <dbReference type="SAM" id="MobiDB-lite"/>
    </source>
</evidence>
<dbReference type="Proteomes" id="UP001597510">
    <property type="component" value="Unassembled WGS sequence"/>
</dbReference>
<evidence type="ECO:0000313" key="3">
    <source>
        <dbReference type="Proteomes" id="UP001597510"/>
    </source>
</evidence>
<feature type="compositionally biased region" description="Acidic residues" evidence="1">
    <location>
        <begin position="140"/>
        <end position="162"/>
    </location>
</feature>
<gene>
    <name evidence="2" type="ORF">ACFSR2_09625</name>
</gene>
<dbReference type="RefSeq" id="WP_340234722.1">
    <property type="nucleotide sequence ID" value="NZ_JBBEWC010000003.1"/>
</dbReference>
<protein>
    <submittedName>
        <fullName evidence="2">YceD family protein</fullName>
    </submittedName>
</protein>
<accession>A0ABW5J7Z4</accession>
<feature type="region of interest" description="Disordered" evidence="1">
    <location>
        <begin position="136"/>
        <end position="163"/>
    </location>
</feature>
<sequence>MSKVVSKYDIHIQGLENKRYTYEFEGGNEFFEFFEQDIITSGQFKAEVILDKNSALLQLFFDIEGVIGLTCDRSLEPFDEPIHVKERYIYKFGDRHEEITDEIEMIPQNTATINLAQHIYDFIAVSLPMKKLHPRFRNEEEQEEDDKFIYSTDEDTVEEEKENEVIDPRWAALLSLKNLKDGQN</sequence>
<comment type="caution">
    <text evidence="2">The sequence shown here is derived from an EMBL/GenBank/DDBJ whole genome shotgun (WGS) entry which is preliminary data.</text>
</comment>
<reference evidence="3" key="1">
    <citation type="journal article" date="2019" name="Int. J. Syst. Evol. Microbiol.">
        <title>The Global Catalogue of Microorganisms (GCM) 10K type strain sequencing project: providing services to taxonomists for standard genome sequencing and annotation.</title>
        <authorList>
            <consortium name="The Broad Institute Genomics Platform"/>
            <consortium name="The Broad Institute Genome Sequencing Center for Infectious Disease"/>
            <person name="Wu L."/>
            <person name="Ma J."/>
        </authorList>
    </citation>
    <scope>NUCLEOTIDE SEQUENCE [LARGE SCALE GENOMIC DNA]</scope>
    <source>
        <strain evidence="3">KCTC 52344</strain>
    </source>
</reference>
<dbReference type="EMBL" id="JBHULC010000008">
    <property type="protein sequence ID" value="MFD2521142.1"/>
    <property type="molecule type" value="Genomic_DNA"/>
</dbReference>
<evidence type="ECO:0000313" key="2">
    <source>
        <dbReference type="EMBL" id="MFD2521142.1"/>
    </source>
</evidence>
<dbReference type="Pfam" id="PF02620">
    <property type="entry name" value="YceD"/>
    <property type="match status" value="1"/>
</dbReference>
<proteinExistence type="predicted"/>
<dbReference type="InterPro" id="IPR003772">
    <property type="entry name" value="YceD"/>
</dbReference>
<keyword evidence="3" id="KW-1185">Reference proteome</keyword>